<gene>
    <name evidence="1" type="ORF">ACA1_182060</name>
</gene>
<dbReference type="KEGG" id="acan:ACA1_182060"/>
<accession>L8H816</accession>
<evidence type="ECO:0000313" key="1">
    <source>
        <dbReference type="EMBL" id="ELR21305.1"/>
    </source>
</evidence>
<name>L8H816_ACACF</name>
<proteinExistence type="predicted"/>
<dbReference type="EMBL" id="KB007904">
    <property type="protein sequence ID" value="ELR21305.1"/>
    <property type="molecule type" value="Genomic_DNA"/>
</dbReference>
<dbReference type="Proteomes" id="UP000011083">
    <property type="component" value="Unassembled WGS sequence"/>
</dbReference>
<evidence type="ECO:0000313" key="2">
    <source>
        <dbReference type="Proteomes" id="UP000011083"/>
    </source>
</evidence>
<dbReference type="AlphaFoldDB" id="L8H816"/>
<protein>
    <recommendedName>
        <fullName evidence="3">Glycosyltransferase family 1 protein</fullName>
    </recommendedName>
</protein>
<reference evidence="1 2" key="1">
    <citation type="journal article" date="2013" name="Genome Biol.">
        <title>Genome of Acanthamoeba castellanii highlights extensive lateral gene transfer and early evolution of tyrosine kinase signaling.</title>
        <authorList>
            <person name="Clarke M."/>
            <person name="Lohan A.J."/>
            <person name="Liu B."/>
            <person name="Lagkouvardos I."/>
            <person name="Roy S."/>
            <person name="Zafar N."/>
            <person name="Bertelli C."/>
            <person name="Schilde C."/>
            <person name="Kianianmomeni A."/>
            <person name="Burglin T.R."/>
            <person name="Frech C."/>
            <person name="Turcotte B."/>
            <person name="Kopec K.O."/>
            <person name="Synnott J.M."/>
            <person name="Choo C."/>
            <person name="Paponov I."/>
            <person name="Finkler A."/>
            <person name="Soon Heng Tan C."/>
            <person name="Hutchins A.P."/>
            <person name="Weinmeier T."/>
            <person name="Rattei T."/>
            <person name="Chu J.S."/>
            <person name="Gimenez G."/>
            <person name="Irimia M."/>
            <person name="Rigden D.J."/>
            <person name="Fitzpatrick D.A."/>
            <person name="Lorenzo-Morales J."/>
            <person name="Bateman A."/>
            <person name="Chiu C.H."/>
            <person name="Tang P."/>
            <person name="Hegemann P."/>
            <person name="Fromm H."/>
            <person name="Raoult D."/>
            <person name="Greub G."/>
            <person name="Miranda-Saavedra D."/>
            <person name="Chen N."/>
            <person name="Nash P."/>
            <person name="Ginger M.L."/>
            <person name="Horn M."/>
            <person name="Schaap P."/>
            <person name="Caler L."/>
            <person name="Loftus B."/>
        </authorList>
    </citation>
    <scope>NUCLEOTIDE SEQUENCE [LARGE SCALE GENOMIC DNA]</scope>
    <source>
        <strain evidence="1 2">Neff</strain>
    </source>
</reference>
<dbReference type="GeneID" id="14922194"/>
<keyword evidence="2" id="KW-1185">Reference proteome</keyword>
<dbReference type="RefSeq" id="XP_004345849.1">
    <property type="nucleotide sequence ID" value="XM_004345799.1"/>
</dbReference>
<evidence type="ECO:0008006" key="3">
    <source>
        <dbReference type="Google" id="ProtNLM"/>
    </source>
</evidence>
<sequence>MCVSTARQFSVLRYENERVNQYFVEVQDWVVHGLRGHGVDVNTPKWPSCLDHPRNYPESCLGRTCVTTFACTNDMTAEAILRTVLAGHDTSVVHFQLEVVGGMPRPCFDDPSFLPLWRLAAVWDYSAANVAALAQTGPLSSLPGAWARPAVVNLTSYPGISGDPADDHRPPERKRFDEPYTYDVVLLMGMNPRRLAMVNALLQRNLTVFYPPYNSRAGWGRERVALVRSAALLLNVHQFDAASGPIEAPRLIFLLSLGVSVLSEDSTDQAGKAYWADGVEFVPYDQLADAAVRLVANATRRYELAAAGYRLVRRVSPRDAIKSALMAALDWTNTSYSLQACPS</sequence>
<dbReference type="VEuPathDB" id="AmoebaDB:ACA1_182060"/>
<organism evidence="1 2">
    <name type="scientific">Acanthamoeba castellanii (strain ATCC 30010 / Neff)</name>
    <dbReference type="NCBI Taxonomy" id="1257118"/>
    <lineage>
        <taxon>Eukaryota</taxon>
        <taxon>Amoebozoa</taxon>
        <taxon>Discosea</taxon>
        <taxon>Longamoebia</taxon>
        <taxon>Centramoebida</taxon>
        <taxon>Acanthamoebidae</taxon>
        <taxon>Acanthamoeba</taxon>
    </lineage>
</organism>